<dbReference type="InterPro" id="IPR041657">
    <property type="entry name" value="HTH_17"/>
</dbReference>
<protein>
    <recommendedName>
        <fullName evidence="1">Helix-turn-helix domain-containing protein</fullName>
    </recommendedName>
</protein>
<dbReference type="Pfam" id="PF12728">
    <property type="entry name" value="HTH_17"/>
    <property type="match status" value="1"/>
</dbReference>
<name>A0A0F9MNQ0_9ZZZZ</name>
<sequence>MGEVSRPAIPHQIMFSLPDIAEILHISKLQARNWINGGEIQGFKVRGKFYVTREELVKWIKSKETGSG</sequence>
<organism evidence="2">
    <name type="scientific">marine sediment metagenome</name>
    <dbReference type="NCBI Taxonomy" id="412755"/>
    <lineage>
        <taxon>unclassified sequences</taxon>
        <taxon>metagenomes</taxon>
        <taxon>ecological metagenomes</taxon>
    </lineage>
</organism>
<dbReference type="AlphaFoldDB" id="A0A0F9MNQ0"/>
<proteinExistence type="predicted"/>
<evidence type="ECO:0000313" key="2">
    <source>
        <dbReference type="EMBL" id="KKN08960.1"/>
    </source>
</evidence>
<reference evidence="2" key="1">
    <citation type="journal article" date="2015" name="Nature">
        <title>Complex archaea that bridge the gap between prokaryotes and eukaryotes.</title>
        <authorList>
            <person name="Spang A."/>
            <person name="Saw J.H."/>
            <person name="Jorgensen S.L."/>
            <person name="Zaremba-Niedzwiedzka K."/>
            <person name="Martijn J."/>
            <person name="Lind A.E."/>
            <person name="van Eijk R."/>
            <person name="Schleper C."/>
            <person name="Guy L."/>
            <person name="Ettema T.J."/>
        </authorList>
    </citation>
    <scope>NUCLEOTIDE SEQUENCE</scope>
</reference>
<feature type="domain" description="Helix-turn-helix" evidence="1">
    <location>
        <begin position="15"/>
        <end position="63"/>
    </location>
</feature>
<comment type="caution">
    <text evidence="2">The sequence shown here is derived from an EMBL/GenBank/DDBJ whole genome shotgun (WGS) entry which is preliminary data.</text>
</comment>
<accession>A0A0F9MNQ0</accession>
<gene>
    <name evidence="2" type="ORF">LCGC14_1051490</name>
</gene>
<evidence type="ECO:0000259" key="1">
    <source>
        <dbReference type="Pfam" id="PF12728"/>
    </source>
</evidence>
<dbReference type="EMBL" id="LAZR01004399">
    <property type="protein sequence ID" value="KKN08960.1"/>
    <property type="molecule type" value="Genomic_DNA"/>
</dbReference>